<dbReference type="OrthoDB" id="5346094at2759"/>
<name>L0R8A8_HUMAN</name>
<sequence length="216" mass="23482">MRRPPALAWAPRCPRPGPPLGHGPPKIPGACMVQAPEAEGQRIAGYSSVLLGPPQPPRGLPLHVASGAIPAREPHLQPPQLCPAVAAWGKRGLSHLHHPHCLWPGTRAPLVPLTMWGPHQLRASLRRHGGLPASRQWLCLGLRSLPHAMGSCPWEQRSLWLLQEVPGRRWLAWTTWQCPPHSLGPRPGLGDTALSSGPLPYPHWTGLCPANMSSWS</sequence>
<evidence type="ECO:0000256" key="1">
    <source>
        <dbReference type="SAM" id="MobiDB-lite"/>
    </source>
</evidence>
<protein>
    <submittedName>
        <fullName evidence="2">Alternative protein NFATC4</fullName>
    </submittedName>
</protein>
<reference evidence="2" key="1">
    <citation type="submission" date="2012-10" db="EMBL/GenBank/DDBJ databases">
        <title>Direct identification of alternative open reading frame translation products in human.</title>
        <authorList>
            <person name="Vanderperre B."/>
            <person name="Lucier J.-F."/>
            <person name="Motard J."/>
            <person name="Tremblay G."/>
            <person name="Vanderperre S."/>
            <person name="Wisztorski M."/>
            <person name="Salzet M."/>
            <person name="Boisvert F.-M."/>
            <person name="Roucou X."/>
        </authorList>
    </citation>
    <scope>NUCLEOTIDE SEQUENCE</scope>
</reference>
<dbReference type="AlphaFoldDB" id="L0R8A8"/>
<gene>
    <name evidence="2" type="primary">NFATC4</name>
</gene>
<dbReference type="ChiTaRS" id="NFATC4">
    <property type="organism name" value="human"/>
</dbReference>
<feature type="compositionally biased region" description="Pro residues" evidence="1">
    <location>
        <begin position="13"/>
        <end position="24"/>
    </location>
</feature>
<feature type="region of interest" description="Disordered" evidence="1">
    <location>
        <begin position="1"/>
        <end position="24"/>
    </location>
</feature>
<proteinExistence type="predicted"/>
<organism evidence="2">
    <name type="scientific">Homo sapiens</name>
    <name type="common">Human</name>
    <dbReference type="NCBI Taxonomy" id="9606"/>
    <lineage>
        <taxon>Eukaryota</taxon>
        <taxon>Metazoa</taxon>
        <taxon>Chordata</taxon>
        <taxon>Craniata</taxon>
        <taxon>Vertebrata</taxon>
        <taxon>Euteleostomi</taxon>
        <taxon>Mammalia</taxon>
        <taxon>Eutheria</taxon>
        <taxon>Euarchontoglires</taxon>
        <taxon>Primates</taxon>
        <taxon>Haplorrhini</taxon>
        <taxon>Catarrhini</taxon>
        <taxon>Hominidae</taxon>
        <taxon>Homo</taxon>
    </lineage>
</organism>
<dbReference type="EMBL" id="HF548070">
    <property type="protein sequence ID" value="CCO13781.1"/>
    <property type="molecule type" value="Genomic_DNA"/>
</dbReference>
<accession>L0R8A8</accession>
<evidence type="ECO:0000313" key="2">
    <source>
        <dbReference type="EMBL" id="CCO13781.1"/>
    </source>
</evidence>